<comment type="caution">
    <text evidence="1">The sequence shown here is derived from an EMBL/GenBank/DDBJ whole genome shotgun (WGS) entry which is preliminary data.</text>
</comment>
<reference evidence="1 2" key="1">
    <citation type="submission" date="2018-02" db="EMBL/GenBank/DDBJ databases">
        <title>Comparative genomes isolates from brazilian mangrove.</title>
        <authorList>
            <person name="Araujo J.E."/>
            <person name="Taketani R.G."/>
            <person name="Silva M.C.P."/>
            <person name="Loureco M.V."/>
            <person name="Andreote F.D."/>
        </authorList>
    </citation>
    <scope>NUCLEOTIDE SEQUENCE [LARGE SCALE GENOMIC DNA]</scope>
    <source>
        <strain evidence="1 2">Hex-1 MGV</strain>
    </source>
</reference>
<dbReference type="EMBL" id="PUHY01000016">
    <property type="protein sequence ID" value="PQO28503.1"/>
    <property type="molecule type" value="Genomic_DNA"/>
</dbReference>
<organism evidence="1 2">
    <name type="scientific">Blastopirellula marina</name>
    <dbReference type="NCBI Taxonomy" id="124"/>
    <lineage>
        <taxon>Bacteria</taxon>
        <taxon>Pseudomonadati</taxon>
        <taxon>Planctomycetota</taxon>
        <taxon>Planctomycetia</taxon>
        <taxon>Pirellulales</taxon>
        <taxon>Pirellulaceae</taxon>
        <taxon>Blastopirellula</taxon>
    </lineage>
</organism>
<dbReference type="Proteomes" id="UP000238322">
    <property type="component" value="Unassembled WGS sequence"/>
</dbReference>
<sequence length="88" mass="10281">MRNFDLVPRVHHLRRADYRKKVYCHVIGDCVIRAAMIASALKFRCCPNRLSFTGALQAIEEFAAYLRRHSGRYPEQWECVLQTIAKLT</sequence>
<dbReference type="AlphaFoldDB" id="A0A2S8F8L2"/>
<proteinExistence type="predicted"/>
<name>A0A2S8F8L2_9BACT</name>
<evidence type="ECO:0000313" key="2">
    <source>
        <dbReference type="Proteomes" id="UP000238322"/>
    </source>
</evidence>
<gene>
    <name evidence="1" type="ORF">C5Y83_28240</name>
</gene>
<dbReference type="OrthoDB" id="290018at2"/>
<dbReference type="RefSeq" id="WP_105333172.1">
    <property type="nucleotide sequence ID" value="NZ_PUHY01000016.1"/>
</dbReference>
<accession>A0A2S8F8L2</accession>
<protein>
    <submittedName>
        <fullName evidence="1">Uncharacterized protein</fullName>
    </submittedName>
</protein>
<evidence type="ECO:0000313" key="1">
    <source>
        <dbReference type="EMBL" id="PQO28503.1"/>
    </source>
</evidence>